<dbReference type="InterPro" id="IPR025334">
    <property type="entry name" value="DUF4240"/>
</dbReference>
<accession>A0ABQ1TL44</accession>
<dbReference type="Pfam" id="PF14024">
    <property type="entry name" value="DUF4240"/>
    <property type="match status" value="1"/>
</dbReference>
<dbReference type="EMBL" id="BMIT01000007">
    <property type="protein sequence ID" value="GGE95633.1"/>
    <property type="molecule type" value="Genomic_DNA"/>
</dbReference>
<feature type="domain" description="DUF4240" evidence="1">
    <location>
        <begin position="1"/>
        <end position="118"/>
    </location>
</feature>
<comment type="caution">
    <text evidence="2">The sequence shown here is derived from an EMBL/GenBank/DDBJ whole genome shotgun (WGS) entry which is preliminary data.</text>
</comment>
<evidence type="ECO:0000259" key="1">
    <source>
        <dbReference type="Pfam" id="PF14024"/>
    </source>
</evidence>
<protein>
    <recommendedName>
        <fullName evidence="1">DUF4240 domain-containing protein</fullName>
    </recommendedName>
</protein>
<proteinExistence type="predicted"/>
<evidence type="ECO:0000313" key="2">
    <source>
        <dbReference type="EMBL" id="GGE95633.1"/>
    </source>
</evidence>
<name>A0ABQ1TL44_9GAMM</name>
<organism evidence="2 3">
    <name type="scientific">Pseudoalteromonas gelatinilytica</name>
    <dbReference type="NCBI Taxonomy" id="1703256"/>
    <lineage>
        <taxon>Bacteria</taxon>
        <taxon>Pseudomonadati</taxon>
        <taxon>Pseudomonadota</taxon>
        <taxon>Gammaproteobacteria</taxon>
        <taxon>Alteromonadales</taxon>
        <taxon>Pseudoalteromonadaceae</taxon>
        <taxon>Pseudoalteromonas</taxon>
    </lineage>
</organism>
<keyword evidence="3" id="KW-1185">Reference proteome</keyword>
<sequence>MSVDDFWKIINKLKSVKEPQLALTKELKKLTKEELIDYDDKFSFFHYKLNTWSIWGAAHIIYGSCSEDRFSDFRNGIILLGKEIYELIVDDVDNFAQLNLDYDIRNESVGYLAIDLYEDKFSEEMPTSEKPWKNEMGNSWDFDDYEQCFQHLPKLTGKYWKN</sequence>
<dbReference type="Proteomes" id="UP000638462">
    <property type="component" value="Unassembled WGS sequence"/>
</dbReference>
<dbReference type="RefSeq" id="WP_188728767.1">
    <property type="nucleotide sequence ID" value="NZ_BMIT01000007.1"/>
</dbReference>
<gene>
    <name evidence="2" type="ORF">GCM10008027_20770</name>
</gene>
<evidence type="ECO:0000313" key="3">
    <source>
        <dbReference type="Proteomes" id="UP000638462"/>
    </source>
</evidence>
<reference evidence="3" key="1">
    <citation type="journal article" date="2019" name="Int. J. Syst. Evol. Microbiol.">
        <title>The Global Catalogue of Microorganisms (GCM) 10K type strain sequencing project: providing services to taxonomists for standard genome sequencing and annotation.</title>
        <authorList>
            <consortium name="The Broad Institute Genomics Platform"/>
            <consortium name="The Broad Institute Genome Sequencing Center for Infectious Disease"/>
            <person name="Wu L."/>
            <person name="Ma J."/>
        </authorList>
    </citation>
    <scope>NUCLEOTIDE SEQUENCE [LARGE SCALE GENOMIC DNA]</scope>
    <source>
        <strain evidence="3">CGMCC 1.15394</strain>
    </source>
</reference>